<keyword evidence="2" id="KW-0521">NADP</keyword>
<keyword evidence="1" id="KW-0820">tRNA-binding</keyword>
<dbReference type="InterPro" id="IPR037284">
    <property type="entry name" value="SUF_FeS_clus_asmbl_SufBD_sf"/>
</dbReference>
<evidence type="ECO:0000259" key="5">
    <source>
        <dbReference type="Pfam" id="PF01458"/>
    </source>
</evidence>
<dbReference type="GO" id="GO:0016226">
    <property type="term" value="P:iron-sulfur cluster assembly"/>
    <property type="evidence" value="ECO:0007669"/>
    <property type="project" value="InterPro"/>
</dbReference>
<dbReference type="InterPro" id="IPR013785">
    <property type="entry name" value="Aldolase_TIM"/>
</dbReference>
<dbReference type="Pfam" id="PF01458">
    <property type="entry name" value="SUFBD_core"/>
    <property type="match status" value="1"/>
</dbReference>
<dbReference type="PANTHER" id="PTHR42907:SF1">
    <property type="entry name" value="FMN-LINKED OXIDOREDUCTASES SUPERFAMILY PROTEIN"/>
    <property type="match status" value="1"/>
</dbReference>
<sequence length="1154" mass="127387">MRCVRSVRRGAVSELEPQCCWSRAAMAVDLPESPSTTSRSRSSIGTSADAGFVLGTRSGRTEQPVRLSIAPMVDVSDRDFRTFMRLLSSKCEVWTEMLVDQALVHNEEASQHLEQLIGFSAPEHPIVCQLGGHDPTKLAAAARIAHLRGYDEVNLNVGCPSSRVAGHGLMGVALMKTPELVRDCLRALENEVPNVSIKTRLGVDDLDTEDFTRSFLDTILPPLGSSPGAQRPYRVIMHCRKAWLQGLSPAENRTIPPLDYPRACRVLGDFGSRVRWTLNGGIETLWQAKDVLTSDLAPANLEGVMIGRAAYNNPCMLHDADVYLYGCDENPASAQSRGALLEAYADYLHDRYPLESDSPLTPGTFATSLKPTLGTFANKSGNRAYRQAVDSLIKVHKRSGEVGPGDVIRMAMKEMPEDVLWEPLPSTVDIEEAERAERERMADWQRDELERRRVQYAKKEASQRARLVAAKAFDGFPLTLATIMDVGMDLLFLHPRGGATTLGQVLDGVAIGGRSSSQHWARLPVSPSSALGANYIGLLLIPIVILLAAMRSSVRKGGAKAYAPVESHSSKKQITAVCGSVQGDGDPYCRAGDRELTLKVPAGVEVRLELRRDSTFPDMSIVLEEGARLSLREYVDMGGTTRVYLGAGAKLVHVLHQTAGDCVTEVEQDEGSKYSQTRLVIPQSNEARHSTDIKVKGPDCVSDVHSVHVVARGSAHTESDSYCDFLATGTKAQQTHRAVLCGPKSRSSWRSTYMVDKVAQQTDANQECKALLLDRTARMTARPELKIQADDVKVTHGAALSTTIDPKQLLYLISRGVPRSRAQWLCVNGFLEDTLMRVDDPEDREWLREKVKKAITDFEKKAVCFTEGETIAAGDVVTQSYATEDAYVVARQKLGCDGKRAGVVYWPVLLDGHTVLGFLETPGDSPLHVIDVAQTEYPKGKEDSLKFAFIADEYELRAFDNPFIKEIARTADGTTVSPPPLKAHLLRELGSEVLEGYIDKFNHNEVLYCKLGAFSRGWNLPKFTEVRLMFLADFEAHLSRKSSNDPFVLKAMKAEILEQDPGAGWPANPKLCGNRLRELLSGSRRAIPLIGEKAEDTCKRQLQFYSEYISPPAPGIYPDTWPLLKRMHPRSMATPQHVKNIFNWLTNGTMKPRD</sequence>
<dbReference type="AlphaFoldDB" id="A0A7J6NKI5"/>
<reference evidence="6 7" key="1">
    <citation type="submission" date="2020-04" db="EMBL/GenBank/DDBJ databases">
        <title>Perkinsus olseni comparative genomics.</title>
        <authorList>
            <person name="Bogema D.R."/>
        </authorList>
    </citation>
    <scope>NUCLEOTIDE SEQUENCE [LARGE SCALE GENOMIC DNA]</scope>
    <source>
        <strain evidence="6">00978-12</strain>
    </source>
</reference>
<comment type="caution">
    <text evidence="6">The sequence shown here is derived from an EMBL/GenBank/DDBJ whole genome shotgun (WGS) entry which is preliminary data.</text>
</comment>
<evidence type="ECO:0000256" key="2">
    <source>
        <dbReference type="ARBA" id="ARBA00022857"/>
    </source>
</evidence>
<dbReference type="GO" id="GO:0000049">
    <property type="term" value="F:tRNA binding"/>
    <property type="evidence" value="ECO:0007669"/>
    <property type="project" value="UniProtKB-KW"/>
</dbReference>
<accession>A0A7J6NKI5</accession>
<evidence type="ECO:0000313" key="6">
    <source>
        <dbReference type="EMBL" id="KAF4684334.1"/>
    </source>
</evidence>
<evidence type="ECO:0000259" key="4">
    <source>
        <dbReference type="Pfam" id="PF01207"/>
    </source>
</evidence>
<dbReference type="NCBIfam" id="NF008774">
    <property type="entry name" value="PRK11815.1"/>
    <property type="match status" value="1"/>
</dbReference>
<dbReference type="InterPro" id="IPR035587">
    <property type="entry name" value="DUS-like_FMN-bd"/>
</dbReference>
<evidence type="ECO:0000313" key="7">
    <source>
        <dbReference type="Proteomes" id="UP000541610"/>
    </source>
</evidence>
<dbReference type="GO" id="GO:0017150">
    <property type="term" value="F:tRNA dihydrouridine synthase activity"/>
    <property type="evidence" value="ECO:0007669"/>
    <property type="project" value="InterPro"/>
</dbReference>
<dbReference type="InterPro" id="IPR000825">
    <property type="entry name" value="SUF_FeS_clus_asmbl_SufBD_core"/>
</dbReference>
<gene>
    <name evidence="6" type="ORF">FOZ60_007961</name>
</gene>
<dbReference type="OrthoDB" id="10262250at2759"/>
<protein>
    <submittedName>
        <fullName evidence="6">Uncharacterized protein</fullName>
    </submittedName>
</protein>
<keyword evidence="3" id="KW-0694">RNA-binding</keyword>
<dbReference type="InterPro" id="IPR004653">
    <property type="entry name" value="DusA"/>
</dbReference>
<dbReference type="SUPFAM" id="SSF101960">
    <property type="entry name" value="Stabilizer of iron transporter SufD"/>
    <property type="match status" value="1"/>
</dbReference>
<dbReference type="Gene3D" id="3.20.20.70">
    <property type="entry name" value="Aldolase class I"/>
    <property type="match status" value="1"/>
</dbReference>
<dbReference type="PANTHER" id="PTHR42907">
    <property type="entry name" value="FMN-LINKED OXIDOREDUCTASES SUPERFAMILY PROTEIN"/>
    <property type="match status" value="1"/>
</dbReference>
<dbReference type="Proteomes" id="UP000541610">
    <property type="component" value="Unassembled WGS sequence"/>
</dbReference>
<dbReference type="CDD" id="cd02801">
    <property type="entry name" value="DUS_like_FMN"/>
    <property type="match status" value="1"/>
</dbReference>
<dbReference type="Pfam" id="PF01207">
    <property type="entry name" value="Dus"/>
    <property type="match status" value="1"/>
</dbReference>
<feature type="domain" description="SUF system FeS cluster assembly SufBD core" evidence="5">
    <location>
        <begin position="614"/>
        <end position="830"/>
    </location>
</feature>
<dbReference type="SUPFAM" id="SSF51395">
    <property type="entry name" value="FMN-linked oxidoreductases"/>
    <property type="match status" value="1"/>
</dbReference>
<evidence type="ECO:0000256" key="3">
    <source>
        <dbReference type="ARBA" id="ARBA00022884"/>
    </source>
</evidence>
<name>A0A7J6NKI5_PEROL</name>
<proteinExistence type="predicted"/>
<evidence type="ECO:0000256" key="1">
    <source>
        <dbReference type="ARBA" id="ARBA00022555"/>
    </source>
</evidence>
<dbReference type="EMBL" id="JABANP010000317">
    <property type="protein sequence ID" value="KAF4684334.1"/>
    <property type="molecule type" value="Genomic_DNA"/>
</dbReference>
<organism evidence="6 7">
    <name type="scientific">Perkinsus olseni</name>
    <name type="common">Perkinsus atlanticus</name>
    <dbReference type="NCBI Taxonomy" id="32597"/>
    <lineage>
        <taxon>Eukaryota</taxon>
        <taxon>Sar</taxon>
        <taxon>Alveolata</taxon>
        <taxon>Perkinsozoa</taxon>
        <taxon>Perkinsea</taxon>
        <taxon>Perkinsida</taxon>
        <taxon>Perkinsidae</taxon>
        <taxon>Perkinsus</taxon>
    </lineage>
</organism>
<feature type="domain" description="DUS-like FMN-binding" evidence="4">
    <location>
        <begin position="69"/>
        <end position="352"/>
    </location>
</feature>